<keyword evidence="3" id="KW-1185">Reference proteome</keyword>
<keyword evidence="1" id="KW-1133">Transmembrane helix</keyword>
<reference evidence="3" key="1">
    <citation type="journal article" date="2019" name="Int. J. Syst. Evol. Microbiol.">
        <title>The Global Catalogue of Microorganisms (GCM) 10K type strain sequencing project: providing services to taxonomists for standard genome sequencing and annotation.</title>
        <authorList>
            <consortium name="The Broad Institute Genomics Platform"/>
            <consortium name="The Broad Institute Genome Sequencing Center for Infectious Disease"/>
            <person name="Wu L."/>
            <person name="Ma J."/>
        </authorList>
    </citation>
    <scope>NUCLEOTIDE SEQUENCE [LARGE SCALE GENOMIC DNA]</scope>
    <source>
        <strain evidence="3">CGMCC 1.10992</strain>
    </source>
</reference>
<accession>A0ABW4XPC2</accession>
<dbReference type="InterPro" id="IPR008523">
    <property type="entry name" value="DUF805"/>
</dbReference>
<feature type="transmembrane region" description="Helical" evidence="1">
    <location>
        <begin position="46"/>
        <end position="66"/>
    </location>
</feature>
<dbReference type="PANTHER" id="PTHR34980">
    <property type="entry name" value="INNER MEMBRANE PROTEIN-RELATED-RELATED"/>
    <property type="match status" value="1"/>
</dbReference>
<feature type="transmembrane region" description="Helical" evidence="1">
    <location>
        <begin position="21"/>
        <end position="40"/>
    </location>
</feature>
<feature type="transmembrane region" description="Helical" evidence="1">
    <location>
        <begin position="78"/>
        <end position="97"/>
    </location>
</feature>
<keyword evidence="1" id="KW-0472">Membrane</keyword>
<dbReference type="Pfam" id="PF05656">
    <property type="entry name" value="DUF805"/>
    <property type="match status" value="1"/>
</dbReference>
<protein>
    <submittedName>
        <fullName evidence="2">DUF805 domain-containing protein</fullName>
    </submittedName>
</protein>
<evidence type="ECO:0000313" key="2">
    <source>
        <dbReference type="EMBL" id="MFD2096905.1"/>
    </source>
</evidence>
<sequence>MSWFIAALKNYATFAGRARRAEYWYFVLFYLLSVIAGAVIDVLLGLGFVAAIVMLGLIIPSISVCVRRLHDTGRSGWWWWIQLVPLVGPIILLIFMVQNSADAENDYGPNPKAAIA</sequence>
<dbReference type="Proteomes" id="UP001597380">
    <property type="component" value="Unassembled WGS sequence"/>
</dbReference>
<gene>
    <name evidence="2" type="ORF">ACFSJ3_12980</name>
</gene>
<organism evidence="2 3">
    <name type="scientific">Corallincola platygyrae</name>
    <dbReference type="NCBI Taxonomy" id="1193278"/>
    <lineage>
        <taxon>Bacteria</taxon>
        <taxon>Pseudomonadati</taxon>
        <taxon>Pseudomonadota</taxon>
        <taxon>Gammaproteobacteria</taxon>
        <taxon>Alteromonadales</taxon>
        <taxon>Psychromonadaceae</taxon>
        <taxon>Corallincola</taxon>
    </lineage>
</organism>
<keyword evidence="1" id="KW-0812">Transmembrane</keyword>
<evidence type="ECO:0000313" key="3">
    <source>
        <dbReference type="Proteomes" id="UP001597380"/>
    </source>
</evidence>
<dbReference type="EMBL" id="JBHUHT010000014">
    <property type="protein sequence ID" value="MFD2096905.1"/>
    <property type="molecule type" value="Genomic_DNA"/>
</dbReference>
<dbReference type="RefSeq" id="WP_345339798.1">
    <property type="nucleotide sequence ID" value="NZ_BAABLI010000011.1"/>
</dbReference>
<comment type="caution">
    <text evidence="2">The sequence shown here is derived from an EMBL/GenBank/DDBJ whole genome shotgun (WGS) entry which is preliminary data.</text>
</comment>
<proteinExistence type="predicted"/>
<evidence type="ECO:0000256" key="1">
    <source>
        <dbReference type="SAM" id="Phobius"/>
    </source>
</evidence>
<dbReference type="PANTHER" id="PTHR34980:SF2">
    <property type="entry name" value="INNER MEMBRANE PROTEIN YHAH-RELATED"/>
    <property type="match status" value="1"/>
</dbReference>
<name>A0ABW4XPC2_9GAMM</name>